<evidence type="ECO:0000313" key="2">
    <source>
        <dbReference type="EMBL" id="QHT63437.1"/>
    </source>
</evidence>
<evidence type="ECO:0008006" key="4">
    <source>
        <dbReference type="Google" id="ProtNLM"/>
    </source>
</evidence>
<dbReference type="KEGG" id="plyc:GXP70_28115"/>
<dbReference type="InterPro" id="IPR000653">
    <property type="entry name" value="DegT/StrS_aminotransferase"/>
</dbReference>
<dbReference type="GO" id="GO:0030170">
    <property type="term" value="F:pyridoxal phosphate binding"/>
    <property type="evidence" value="ECO:0007669"/>
    <property type="project" value="TreeGrafter"/>
</dbReference>
<evidence type="ECO:0000313" key="3">
    <source>
        <dbReference type="Proteomes" id="UP000476064"/>
    </source>
</evidence>
<dbReference type="AlphaFoldDB" id="A0A6C0G3I0"/>
<proteinExistence type="inferred from homology"/>
<dbReference type="EMBL" id="CP048209">
    <property type="protein sequence ID" value="QHT63437.1"/>
    <property type="molecule type" value="Genomic_DNA"/>
</dbReference>
<reference evidence="2 3" key="1">
    <citation type="submission" date="2020-01" db="EMBL/GenBank/DDBJ databases">
        <title>Paenibacillus sp. nov., isolated from tomato rhizosphere.</title>
        <authorList>
            <person name="Weon H.-Y."/>
            <person name="Lee S.A."/>
        </authorList>
    </citation>
    <scope>NUCLEOTIDE SEQUENCE [LARGE SCALE GENOMIC DNA]</scope>
    <source>
        <strain evidence="2 3">12200R-189</strain>
    </source>
</reference>
<dbReference type="InterPro" id="IPR015424">
    <property type="entry name" value="PyrdxlP-dep_Trfase"/>
</dbReference>
<dbReference type="Pfam" id="PF01041">
    <property type="entry name" value="DegT_DnrJ_EryC1"/>
    <property type="match status" value="1"/>
</dbReference>
<dbReference type="GO" id="GO:0008483">
    <property type="term" value="F:transaminase activity"/>
    <property type="evidence" value="ECO:0007669"/>
    <property type="project" value="TreeGrafter"/>
</dbReference>
<evidence type="ECO:0000256" key="1">
    <source>
        <dbReference type="RuleBase" id="RU004508"/>
    </source>
</evidence>
<dbReference type="GO" id="GO:0000271">
    <property type="term" value="P:polysaccharide biosynthetic process"/>
    <property type="evidence" value="ECO:0007669"/>
    <property type="project" value="TreeGrafter"/>
</dbReference>
<keyword evidence="1" id="KW-0663">Pyridoxal phosphate</keyword>
<dbReference type="Gene3D" id="3.90.1150.10">
    <property type="entry name" value="Aspartate Aminotransferase, domain 1"/>
    <property type="match status" value="1"/>
</dbReference>
<dbReference type="SUPFAM" id="SSF53383">
    <property type="entry name" value="PLP-dependent transferases"/>
    <property type="match status" value="1"/>
</dbReference>
<gene>
    <name evidence="2" type="ORF">GXP70_28115</name>
</gene>
<dbReference type="InterPro" id="IPR015422">
    <property type="entry name" value="PyrdxlP-dep_Trfase_small"/>
</dbReference>
<dbReference type="InterPro" id="IPR015421">
    <property type="entry name" value="PyrdxlP-dep_Trfase_major"/>
</dbReference>
<dbReference type="PANTHER" id="PTHR30244:SF34">
    <property type="entry name" value="DTDP-4-AMINO-4,6-DIDEOXYGALACTOSE TRANSAMINASE"/>
    <property type="match status" value="1"/>
</dbReference>
<dbReference type="Proteomes" id="UP000476064">
    <property type="component" value="Chromosome"/>
</dbReference>
<keyword evidence="3" id="KW-1185">Reference proteome</keyword>
<sequence>MREDRYEIGSEFALDAALLAPQADTLIDRLQPYRTAFYKNGRSAIRSVLRQIKGKRALLPSYICQSVIDAFERENYAVMFYTIRTDFTMDMDEIMQLLSGEADVFLLMHYYGTLQSTDDLQQLRELCSAGAVAIVEDTTHSLLTSLHTVGDYCVASLRKWFALPDGGVAYSLDNELSDEPAAAEPSFANARAAGMFLKGLYLDGLSEENELYRQLFVGAEHRIDQELEVGAISTFSRQVLDTFHAGNAAGIRSGNAAYLAERLNNRFVRPAIGMYGEGECPFFYPLYVVDRNAFRGYLNRNRIYCPVHWPITDRRLLAWSAVREISEHVISIPIDQRYTHADMNYIAKIVNEYEESRE</sequence>
<name>A0A6C0G3I0_9BACL</name>
<protein>
    <recommendedName>
        <fullName evidence="4">DegT/DnrJ/EryC1/StrS aminotransferase family protein</fullName>
    </recommendedName>
</protein>
<comment type="similarity">
    <text evidence="1">Belongs to the DegT/DnrJ/EryC1 family.</text>
</comment>
<dbReference type="PANTHER" id="PTHR30244">
    <property type="entry name" value="TRANSAMINASE"/>
    <property type="match status" value="1"/>
</dbReference>
<accession>A0A6C0G3I0</accession>
<dbReference type="RefSeq" id="WP_162359975.1">
    <property type="nucleotide sequence ID" value="NZ_CP048209.1"/>
</dbReference>
<dbReference type="Gene3D" id="3.40.640.10">
    <property type="entry name" value="Type I PLP-dependent aspartate aminotransferase-like (Major domain)"/>
    <property type="match status" value="1"/>
</dbReference>
<organism evidence="2 3">
    <name type="scientific">Paenibacillus lycopersici</name>
    <dbReference type="NCBI Taxonomy" id="2704462"/>
    <lineage>
        <taxon>Bacteria</taxon>
        <taxon>Bacillati</taxon>
        <taxon>Bacillota</taxon>
        <taxon>Bacilli</taxon>
        <taxon>Bacillales</taxon>
        <taxon>Paenibacillaceae</taxon>
        <taxon>Paenibacillus</taxon>
    </lineage>
</organism>